<evidence type="ECO:0000256" key="1">
    <source>
        <dbReference type="SAM" id="MobiDB-lite"/>
    </source>
</evidence>
<gene>
    <name evidence="2" type="ORF">EMWEY_00053150</name>
</gene>
<dbReference type="EMBL" id="HG719831">
    <property type="protein sequence ID" value="CDJ58757.1"/>
    <property type="molecule type" value="Genomic_DNA"/>
</dbReference>
<dbReference type="RefSeq" id="XP_013335405.1">
    <property type="nucleotide sequence ID" value="XM_013479951.1"/>
</dbReference>
<dbReference type="PANTHER" id="PTHR48125">
    <property type="entry name" value="LP07818P1"/>
    <property type="match status" value="1"/>
</dbReference>
<dbReference type="VEuPathDB" id="ToxoDB:EMWEY_00053150"/>
<name>U6M3E4_EIMMA</name>
<dbReference type="AlphaFoldDB" id="U6M3E4"/>
<evidence type="ECO:0000313" key="2">
    <source>
        <dbReference type="EMBL" id="CDJ58757.1"/>
    </source>
</evidence>
<organism evidence="2 3">
    <name type="scientific">Eimeria maxima</name>
    <name type="common">Coccidian parasite</name>
    <dbReference type="NCBI Taxonomy" id="5804"/>
    <lineage>
        <taxon>Eukaryota</taxon>
        <taxon>Sar</taxon>
        <taxon>Alveolata</taxon>
        <taxon>Apicomplexa</taxon>
        <taxon>Conoidasida</taxon>
        <taxon>Coccidia</taxon>
        <taxon>Eucoccidiorida</taxon>
        <taxon>Eimeriorina</taxon>
        <taxon>Eimeriidae</taxon>
        <taxon>Eimeria</taxon>
    </lineage>
</organism>
<protein>
    <submittedName>
        <fullName evidence="2">Uncharacterized protein</fullName>
    </submittedName>
</protein>
<sequence length="473" mass="49135">VSSIVKVTEQQSPLKIDAAAAAIAAVCITPAARAAAAAGRQAAAAVAKLRKELEAPAATAATTAATAATAATETATTDAVAAAGGALTAAAEFILQVLAATLDAWRLSIIEYKQNINDEQNSRKKEALTTLGEVAAAVAAQQLQQQLQCIRVSIEGTLQQQIEETRRHKKSIVLQLDKSAAIDSYFNEEAIAAAKETGALQQARQAALTASRKELRKIETQMLMQAHNARKLLKALAEKRQMLLRFAAFFHRRVMPETDERAVLSRLQKLHGGLMGTAEGGIDIGGLPLDLNGEGTGGGPRRSSLGASLSDCSLFTASYPHKKPSEGIRYSLTSLLTDSPSPTPAGDSPQQQQQQQQLEGPHKGGLLEEEVQTEGAPRVCTPEKENNNAMLHAYPTDIGASIARSTAAAAAPAAAAPAAAAPAATTTAAAAAAAAAAVAATPVRVGISRPTPLPEGFVGTFSLRSLVGSRRMR</sequence>
<dbReference type="Proteomes" id="UP000030763">
    <property type="component" value="Unassembled WGS sequence"/>
</dbReference>
<evidence type="ECO:0000313" key="3">
    <source>
        <dbReference type="Proteomes" id="UP000030763"/>
    </source>
</evidence>
<accession>U6M3E4</accession>
<reference evidence="2" key="1">
    <citation type="submission" date="2013-10" db="EMBL/GenBank/DDBJ databases">
        <title>Genomic analysis of the causative agents of coccidiosis in chickens.</title>
        <authorList>
            <person name="Reid A.J."/>
            <person name="Blake D."/>
            <person name="Billington K."/>
            <person name="Browne H."/>
            <person name="Dunn M."/>
            <person name="Hung S."/>
            <person name="Kawahara F."/>
            <person name="Miranda-Saavedra D."/>
            <person name="Mourier T."/>
            <person name="Nagra H."/>
            <person name="Otto T.D."/>
            <person name="Rawlings N."/>
            <person name="Sanchez A."/>
            <person name="Sanders M."/>
            <person name="Subramaniam C."/>
            <person name="Tay Y."/>
            <person name="Dear P."/>
            <person name="Doerig C."/>
            <person name="Gruber A."/>
            <person name="Parkinson J."/>
            <person name="Shirley M."/>
            <person name="Wan K.L."/>
            <person name="Berriman M."/>
            <person name="Tomley F."/>
            <person name="Pain A."/>
        </authorList>
    </citation>
    <scope>NUCLEOTIDE SEQUENCE [LARGE SCALE GENOMIC DNA]</scope>
    <source>
        <strain evidence="2">Weybridge</strain>
    </source>
</reference>
<dbReference type="GeneID" id="25339301"/>
<feature type="non-terminal residue" evidence="2">
    <location>
        <position position="1"/>
    </location>
</feature>
<reference evidence="2" key="2">
    <citation type="submission" date="2013-10" db="EMBL/GenBank/DDBJ databases">
        <authorList>
            <person name="Aslett M."/>
        </authorList>
    </citation>
    <scope>NUCLEOTIDE SEQUENCE [LARGE SCALE GENOMIC DNA]</scope>
    <source>
        <strain evidence="2">Weybridge</strain>
    </source>
</reference>
<dbReference type="OrthoDB" id="349123at2759"/>
<proteinExistence type="predicted"/>
<dbReference type="PANTHER" id="PTHR48125:SF10">
    <property type="entry name" value="OS12G0136300 PROTEIN"/>
    <property type="match status" value="1"/>
</dbReference>
<keyword evidence="3" id="KW-1185">Reference proteome</keyword>
<feature type="region of interest" description="Disordered" evidence="1">
    <location>
        <begin position="334"/>
        <end position="361"/>
    </location>
</feature>